<reference evidence="2 3" key="1">
    <citation type="submission" date="2018-05" db="EMBL/GenBank/DDBJ databases">
        <title>Isolation and characterization of genus Methanoculleus species and their viruses from deep sea marine sediment offshore southwestern Taiwan.</title>
        <authorList>
            <person name="Wei W.-H."/>
            <person name="Chen W.-C."/>
            <person name="Lai M.-C."/>
            <person name="Chen S.-C."/>
        </authorList>
    </citation>
    <scope>NUCLEOTIDE SEQUENCE [LARGE SCALE GENOMIC DNA]</scope>
    <source>
        <strain evidence="2 3">CWC-02</strain>
    </source>
</reference>
<evidence type="ECO:0008006" key="4">
    <source>
        <dbReference type="Google" id="ProtNLM"/>
    </source>
</evidence>
<dbReference type="Gene3D" id="1.25.40.10">
    <property type="entry name" value="Tetratricopeptide repeat domain"/>
    <property type="match status" value="4"/>
</dbReference>
<keyword evidence="1" id="KW-0812">Transmembrane</keyword>
<dbReference type="PANTHER" id="PTHR45005">
    <property type="match status" value="1"/>
</dbReference>
<feature type="transmembrane region" description="Helical" evidence="1">
    <location>
        <begin position="50"/>
        <end position="71"/>
    </location>
</feature>
<proteinExistence type="predicted"/>
<feature type="transmembrane region" description="Helical" evidence="1">
    <location>
        <begin position="1032"/>
        <end position="1052"/>
    </location>
</feature>
<dbReference type="Proteomes" id="UP001523230">
    <property type="component" value="Unassembled WGS sequence"/>
</dbReference>
<accession>A0ABD4TBC8</accession>
<keyword evidence="1" id="KW-1133">Transmembrane helix</keyword>
<comment type="caution">
    <text evidence="2">The sequence shown here is derived from an EMBL/GenBank/DDBJ whole genome shotgun (WGS) entry which is preliminary data.</text>
</comment>
<dbReference type="InterPro" id="IPR027417">
    <property type="entry name" value="P-loop_NTPase"/>
</dbReference>
<organism evidence="2 3">
    <name type="scientific">Methanoculleus oceani</name>
    <dbReference type="NCBI Taxonomy" id="2184756"/>
    <lineage>
        <taxon>Archaea</taxon>
        <taxon>Methanobacteriati</taxon>
        <taxon>Methanobacteriota</taxon>
        <taxon>Stenosarchaea group</taxon>
        <taxon>Methanomicrobia</taxon>
        <taxon>Methanomicrobiales</taxon>
        <taxon>Methanomicrobiaceae</taxon>
        <taxon>Methanoculleus</taxon>
    </lineage>
</organism>
<evidence type="ECO:0000313" key="3">
    <source>
        <dbReference type="Proteomes" id="UP001523230"/>
    </source>
</evidence>
<sequence length="1068" mass="121319">MGWCQIITETFSLVPLCSVSGSLLTEVANTAGYGTTRFATNIISLSVSEVVIPIIIAVIAAVIGGGIYAAIRTVATRNKDFEQQFLRVKFTSKISPDDFGFGKDTFSFDKDKKSFYLERKYQNSDETLEDRISKRVTGVHLRGNDVLIMGKPDSGKTRMAYEVIKNLNGHYILLIPKTGIYDTSNLKLPFYPRSYLSPSRKPKFILFLDDLQKYCTSTSLDDLISKLQSRFPVTIIATVREGDEYIKAVGNELFCNSNRFSALLDSDACFHIPDVSDEEANTIACETGKPIPEGFEAIRTVGAILSGWDKLKESYTKKVMSSADITAQNAHKIMISNRALYDLGLSTTDFERVNIILSEIYGIQLNKSQITAAENHLQSNHVIAWDTTTGEWLAGGKILEFLVLDALKETKLLNHIDSVFKQFQGNHDFLALFECGMRLYDRDLLEVSYQAFSYAIQIPNLPTSFQGILYSLLGTTQGDLAKYWYPVDAEEGIKLFNQAFAKYEKAVQIEPDYHEAWNDWGSNLANLAKYRYPVDAEEGIELFNQAFAKYEKALKIKPDDPQTWHSWGTDLGDFAKYRYPVDAEEGIELFNQAFVKYERALKIKPDAYQIWYNWGIDLGYLAEYRYPVDAEDASDLFNQASAKCEEALKIKPDMHGAWVNWGTTLGKLAEYRYPADAEEGIELFNQASAKYEKAVKIKPDDHEAWYNWGTVLGYLAEYQYQTDAEEGIKLFNQAFAKYEEAVKIKPDKYDAWCNWGNVLGSLAEYRYLVDAREGIELFNQAFAKYEEAVKIKSDGHQAWCNWGNVLGSLAKYRYLVDAGEGIKLFSQAFAKYEEAVKIEPDFHDAWNSWGVTLGNFAEYRYPVDAREGIELFNQAFAKYEEAVKIKPDMYEAWCNWGTNLGSLAKYRYLVDAEEGIKLFDQAIAKYEEAVKIKPDYHQAWENWRNVLIGIAEVLLNHFTYQNPVDLEKVSEYAIQAAKKYMEAIEDKPSQPSVTTDRQVTITWNLWLSVLVPGLSLPVIAIAIREYCLPDPTWFPAICVAVLVGGASIYGVWVNREFNKQYQTVTNPN</sequence>
<keyword evidence="1" id="KW-0472">Membrane</keyword>
<keyword evidence="3" id="KW-1185">Reference proteome</keyword>
<dbReference type="InterPro" id="IPR053277">
    <property type="entry name" value="Endomembrane_traffic_mod"/>
</dbReference>
<protein>
    <recommendedName>
        <fullName evidence="4">Tetratricopeptide repeat protein</fullName>
    </recommendedName>
</protein>
<dbReference type="Pfam" id="PF06552">
    <property type="entry name" value="TOM20_plant"/>
    <property type="match status" value="3"/>
</dbReference>
<dbReference type="AlphaFoldDB" id="A0ABD4TBC8"/>
<dbReference type="PANTHER" id="PTHR45005:SF2">
    <property type="entry name" value="PROTEIN HLB1"/>
    <property type="match status" value="1"/>
</dbReference>
<gene>
    <name evidence="2" type="ORF">DIC75_00185</name>
</gene>
<dbReference type="InterPro" id="IPR011990">
    <property type="entry name" value="TPR-like_helical_dom_sf"/>
</dbReference>
<dbReference type="EMBL" id="QFDM01000001">
    <property type="protein sequence ID" value="MCM2464743.1"/>
    <property type="molecule type" value="Genomic_DNA"/>
</dbReference>
<dbReference type="SUPFAM" id="SSF48439">
    <property type="entry name" value="Protein prenylyltransferase"/>
    <property type="match status" value="2"/>
</dbReference>
<dbReference type="RefSeq" id="WP_250986000.1">
    <property type="nucleotide sequence ID" value="NZ_QFDM01000001.1"/>
</dbReference>
<evidence type="ECO:0000256" key="1">
    <source>
        <dbReference type="SAM" id="Phobius"/>
    </source>
</evidence>
<evidence type="ECO:0000313" key="2">
    <source>
        <dbReference type="EMBL" id="MCM2464743.1"/>
    </source>
</evidence>
<dbReference type="SUPFAM" id="SSF52540">
    <property type="entry name" value="P-loop containing nucleoside triphosphate hydrolases"/>
    <property type="match status" value="1"/>
</dbReference>
<name>A0ABD4TBC8_9EURY</name>